<name>A0A1H2XM55_9GAMM</name>
<dbReference type="Proteomes" id="UP000199675">
    <property type="component" value="Unassembled WGS sequence"/>
</dbReference>
<accession>A0A1H2XM55</accession>
<gene>
    <name evidence="1" type="ORF">SAMN04487960_10597</name>
</gene>
<sequence>MNETQRMERRRLRRMPAATLALAWRPRKGLFNRYQPAEGRDFSRNGLSLLTNEPGAIREGDSLELQAMLSMEAGSLSLDSLIATVRNVRDGGNGQQVLGLEFDFGANRAMKSEQTRVQLGRIEGILERSEKLRLRIQPLESPSGR</sequence>
<dbReference type="AlphaFoldDB" id="A0A1H2XM55"/>
<evidence type="ECO:0000313" key="2">
    <source>
        <dbReference type="Proteomes" id="UP000199675"/>
    </source>
</evidence>
<proteinExistence type="predicted"/>
<protein>
    <submittedName>
        <fullName evidence="1">PilZ domain-containing protein</fullName>
    </submittedName>
</protein>
<dbReference type="SUPFAM" id="SSF141371">
    <property type="entry name" value="PilZ domain-like"/>
    <property type="match status" value="1"/>
</dbReference>
<reference evidence="1 2" key="1">
    <citation type="submission" date="2016-10" db="EMBL/GenBank/DDBJ databases">
        <authorList>
            <person name="de Groot N.N."/>
        </authorList>
    </citation>
    <scope>NUCLEOTIDE SEQUENCE [LARGE SCALE GENOMIC DNA]</scope>
    <source>
        <strain evidence="1 2">CGMCC 1.7059</strain>
    </source>
</reference>
<keyword evidence="2" id="KW-1185">Reference proteome</keyword>
<organism evidence="1 2">
    <name type="scientific">Marinobacter mobilis</name>
    <dbReference type="NCBI Taxonomy" id="488533"/>
    <lineage>
        <taxon>Bacteria</taxon>
        <taxon>Pseudomonadati</taxon>
        <taxon>Pseudomonadota</taxon>
        <taxon>Gammaproteobacteria</taxon>
        <taxon>Pseudomonadales</taxon>
        <taxon>Marinobacteraceae</taxon>
        <taxon>Marinobacter</taxon>
    </lineage>
</organism>
<dbReference type="EMBL" id="FNNE01000005">
    <property type="protein sequence ID" value="SDW93836.1"/>
    <property type="molecule type" value="Genomic_DNA"/>
</dbReference>
<dbReference type="OrthoDB" id="6367597at2"/>
<evidence type="ECO:0000313" key="1">
    <source>
        <dbReference type="EMBL" id="SDW93836.1"/>
    </source>
</evidence>
<dbReference type="STRING" id="488533.SAMN04487960_10597"/>
<dbReference type="RefSeq" id="WP_091812782.1">
    <property type="nucleotide sequence ID" value="NZ_FNNE01000005.1"/>
</dbReference>